<dbReference type="Proteomes" id="UP001328107">
    <property type="component" value="Unassembled WGS sequence"/>
</dbReference>
<evidence type="ECO:0000313" key="2">
    <source>
        <dbReference type="Proteomes" id="UP001328107"/>
    </source>
</evidence>
<feature type="non-terminal residue" evidence="1">
    <location>
        <position position="1"/>
    </location>
</feature>
<organism evidence="1 2">
    <name type="scientific">Pristionchus mayeri</name>
    <dbReference type="NCBI Taxonomy" id="1317129"/>
    <lineage>
        <taxon>Eukaryota</taxon>
        <taxon>Metazoa</taxon>
        <taxon>Ecdysozoa</taxon>
        <taxon>Nematoda</taxon>
        <taxon>Chromadorea</taxon>
        <taxon>Rhabditida</taxon>
        <taxon>Rhabditina</taxon>
        <taxon>Diplogasteromorpha</taxon>
        <taxon>Diplogasteroidea</taxon>
        <taxon>Neodiplogasteridae</taxon>
        <taxon>Pristionchus</taxon>
    </lineage>
</organism>
<sequence>LARCNCGGGQGGVGLWQFPMLRGPVQTIKSSAREEAIEAVAISAYSGGVTVAEDQEGTGARVPRAVLPLRIERWPSLILYGLVQTIKCSAMREETIEASATSSRVLHSHAIDYSLVLGPTYSFHHCCYLGKI</sequence>
<comment type="caution">
    <text evidence="1">The sequence shown here is derived from an EMBL/GenBank/DDBJ whole genome shotgun (WGS) entry which is preliminary data.</text>
</comment>
<name>A0AAN5I5V3_9BILA</name>
<proteinExistence type="predicted"/>
<reference evidence="2" key="1">
    <citation type="submission" date="2022-10" db="EMBL/GenBank/DDBJ databases">
        <title>Genome assembly of Pristionchus species.</title>
        <authorList>
            <person name="Yoshida K."/>
            <person name="Sommer R.J."/>
        </authorList>
    </citation>
    <scope>NUCLEOTIDE SEQUENCE [LARGE SCALE GENOMIC DNA]</scope>
    <source>
        <strain evidence="2">RS5460</strain>
    </source>
</reference>
<evidence type="ECO:0000313" key="1">
    <source>
        <dbReference type="EMBL" id="GMR52500.1"/>
    </source>
</evidence>
<dbReference type="EMBL" id="BTRK01000005">
    <property type="protein sequence ID" value="GMR52500.1"/>
    <property type="molecule type" value="Genomic_DNA"/>
</dbReference>
<accession>A0AAN5I5V3</accession>
<feature type="non-terminal residue" evidence="1">
    <location>
        <position position="132"/>
    </location>
</feature>
<protein>
    <submittedName>
        <fullName evidence="1">Uncharacterized protein</fullName>
    </submittedName>
</protein>
<gene>
    <name evidence="1" type="ORF">PMAYCL1PPCAC_22695</name>
</gene>
<dbReference type="AlphaFoldDB" id="A0AAN5I5V3"/>
<keyword evidence="2" id="KW-1185">Reference proteome</keyword>